<dbReference type="ExpressionAtlas" id="U4PAZ0">
    <property type="expression patterns" value="baseline and differential"/>
</dbReference>
<dbReference type="AGR" id="WB:WBGene00017900"/>
<dbReference type="OrthoDB" id="5864201at2759"/>
<proteinExistence type="predicted"/>
<organism evidence="2 3">
    <name type="scientific">Caenorhabditis elegans</name>
    <dbReference type="NCBI Taxonomy" id="6239"/>
    <lineage>
        <taxon>Eukaryota</taxon>
        <taxon>Metazoa</taxon>
        <taxon>Ecdysozoa</taxon>
        <taxon>Nematoda</taxon>
        <taxon>Chromadorea</taxon>
        <taxon>Rhabditida</taxon>
        <taxon>Rhabditina</taxon>
        <taxon>Rhabditomorpha</taxon>
        <taxon>Rhabditoidea</taxon>
        <taxon>Rhabditidae</taxon>
        <taxon>Peloderinae</taxon>
        <taxon>Caenorhabditis</taxon>
    </lineage>
</organism>
<feature type="coiled-coil region" evidence="1">
    <location>
        <begin position="3"/>
        <end position="37"/>
    </location>
</feature>
<keyword evidence="1" id="KW-0175">Coiled coil</keyword>
<dbReference type="EMBL" id="BX284604">
    <property type="protein sequence ID" value="CDH92923.1"/>
    <property type="molecule type" value="Genomic_DNA"/>
</dbReference>
<sequence length="41" mass="4717">MGVSGWEEELTRLRRENEQLRRELAERDATIAALQSQTVSS</sequence>
<keyword evidence="3" id="KW-1185">Reference proteome</keyword>
<accession>U4PAZ0</accession>
<evidence type="ECO:0000313" key="3">
    <source>
        <dbReference type="Proteomes" id="UP000001940"/>
    </source>
</evidence>
<evidence type="ECO:0000256" key="1">
    <source>
        <dbReference type="SAM" id="Coils"/>
    </source>
</evidence>
<reference evidence="2 3" key="1">
    <citation type="journal article" date="1998" name="Science">
        <title>Genome sequence of the nematode C. elegans: a platform for investigating biology.</title>
        <authorList>
            <consortium name="The C. elegans sequencing consortium"/>
            <person name="Sulson J.E."/>
            <person name="Waterston R."/>
        </authorList>
    </citation>
    <scope>NUCLEOTIDE SEQUENCE [LARGE SCALE GENOMIC DNA]</scope>
    <source>
        <strain evidence="2 3">Bristol N2</strain>
    </source>
</reference>
<dbReference type="SMR" id="U4PAZ0"/>
<dbReference type="AlphaFoldDB" id="U4PAZ0"/>
<evidence type="ECO:0000313" key="4">
    <source>
        <dbReference type="WormBase" id="F28E10.1f"/>
    </source>
</evidence>
<dbReference type="Proteomes" id="UP000001940">
    <property type="component" value="Chromosome IV"/>
</dbReference>
<protein>
    <submittedName>
        <fullName evidence="2">Transposase</fullName>
    </submittedName>
</protein>
<gene>
    <name evidence="2" type="ORF">CELE_F28E10.1</name>
    <name evidence="2 4" type="ORF">F28E10.1</name>
</gene>
<dbReference type="Bgee" id="WBGene00017900">
    <property type="expression patterns" value="Expressed in pharyngeal muscle cell (C elegans) and 3 other cell types or tissues"/>
</dbReference>
<name>U4PAZ0_CAEEL</name>
<dbReference type="WormBase" id="F28E10.1f">
    <property type="protein sequence ID" value="CE49084"/>
    <property type="gene ID" value="WBGene00017900"/>
</dbReference>
<dbReference type="HOGENOM" id="CLU_262834_0_0_1"/>
<evidence type="ECO:0000313" key="2">
    <source>
        <dbReference type="EMBL" id="CDH92923.1"/>
    </source>
</evidence>